<accession>J3KUY1</accession>
<evidence type="ECO:0000256" key="1">
    <source>
        <dbReference type="SAM" id="Phobius"/>
    </source>
</evidence>
<keyword evidence="1" id="KW-0472">Membrane</keyword>
<dbReference type="AlphaFoldDB" id="J3KUY1"/>
<dbReference type="HOGENOM" id="CLU_2430624_0_0_1"/>
<keyword evidence="1" id="KW-1133">Transmembrane helix</keyword>
<sequence length="91" mass="10579">MRNRYANGICVELCISSKDSCIVHGYHGTRILDRESIHNTCPFGHSLQKITLTNISIIFSPCFFTTLLTTIHLIRKFYSNMQNYKSYLKFL</sequence>
<keyword evidence="1" id="KW-0812">Transmembrane</keyword>
<dbReference type="EnsemblPlants" id="OB0091G10030.1">
    <property type="protein sequence ID" value="OB0091G10030.1"/>
    <property type="gene ID" value="OB0091G10030"/>
</dbReference>
<evidence type="ECO:0000313" key="2">
    <source>
        <dbReference type="EnsemblPlants" id="OB0091G10030.1"/>
    </source>
</evidence>
<dbReference type="Gramene" id="OB0091G10030.1">
    <property type="protein sequence ID" value="OB0091G10030.1"/>
    <property type="gene ID" value="OB0091G10030"/>
</dbReference>
<evidence type="ECO:0000313" key="3">
    <source>
        <dbReference type="Proteomes" id="UP000006038"/>
    </source>
</evidence>
<feature type="transmembrane region" description="Helical" evidence="1">
    <location>
        <begin position="55"/>
        <end position="74"/>
    </location>
</feature>
<organism evidence="2">
    <name type="scientific">Oryza brachyantha</name>
    <name type="common">malo sina</name>
    <dbReference type="NCBI Taxonomy" id="4533"/>
    <lineage>
        <taxon>Eukaryota</taxon>
        <taxon>Viridiplantae</taxon>
        <taxon>Streptophyta</taxon>
        <taxon>Embryophyta</taxon>
        <taxon>Tracheophyta</taxon>
        <taxon>Spermatophyta</taxon>
        <taxon>Magnoliopsida</taxon>
        <taxon>Liliopsida</taxon>
        <taxon>Poales</taxon>
        <taxon>Poaceae</taxon>
        <taxon>BOP clade</taxon>
        <taxon>Oryzoideae</taxon>
        <taxon>Oryzeae</taxon>
        <taxon>Oryzinae</taxon>
        <taxon>Oryza</taxon>
    </lineage>
</organism>
<name>J3KUY1_ORYBR</name>
<keyword evidence="3" id="KW-1185">Reference proteome</keyword>
<protein>
    <submittedName>
        <fullName evidence="2">Uncharacterized protein</fullName>
    </submittedName>
</protein>
<reference evidence="2" key="1">
    <citation type="submission" date="2015-06" db="UniProtKB">
        <authorList>
            <consortium name="EnsemblPlants"/>
        </authorList>
    </citation>
    <scope>IDENTIFICATION</scope>
</reference>
<dbReference type="Proteomes" id="UP000006038">
    <property type="component" value="Unassembled WGS sequence"/>
</dbReference>
<proteinExistence type="predicted"/>